<dbReference type="InterPro" id="IPR000340">
    <property type="entry name" value="Dual-sp_phosphatase_cat-dom"/>
</dbReference>
<evidence type="ECO:0000313" key="5">
    <source>
        <dbReference type="EMBL" id="QHS91192.1"/>
    </source>
</evidence>
<organism evidence="5">
    <name type="scientific">viral metagenome</name>
    <dbReference type="NCBI Taxonomy" id="1070528"/>
    <lineage>
        <taxon>unclassified sequences</taxon>
        <taxon>metagenomes</taxon>
        <taxon>organismal metagenomes</taxon>
    </lineage>
</organism>
<sequence>MKSDDLVFDMEDILPPPYQSYHMITNTVAVGDFTSSYEPFDIIFNFNYPQNGATLGKIHTTETPEKIIYTIGLLDTTIYTIQLLYIFMELGPYLAKSKGKRILFHCYAGISRSSTAAIMYFMMTTYLPLEAIFRLLLSKRPFIDPNPAFRHILHICNHKREIMNT</sequence>
<keyword evidence="2" id="KW-0904">Protein phosphatase</keyword>
<dbReference type="EMBL" id="MN739156">
    <property type="protein sequence ID" value="QHS91192.1"/>
    <property type="molecule type" value="Genomic_DNA"/>
</dbReference>
<dbReference type="CDD" id="cd14498">
    <property type="entry name" value="DSP"/>
    <property type="match status" value="1"/>
</dbReference>
<accession>A0A6C0BGR0</accession>
<feature type="domain" description="Tyrosine specific protein phosphatases" evidence="4">
    <location>
        <begin position="81"/>
        <end position="141"/>
    </location>
</feature>
<dbReference type="PANTHER" id="PTHR10159:SF519">
    <property type="entry name" value="DUAL SPECIFICITY PROTEIN PHOSPHATASE MPK3"/>
    <property type="match status" value="1"/>
</dbReference>
<dbReference type="InterPro" id="IPR016130">
    <property type="entry name" value="Tyr_Pase_AS"/>
</dbReference>
<evidence type="ECO:0000256" key="2">
    <source>
        <dbReference type="ARBA" id="ARBA00022912"/>
    </source>
</evidence>
<reference evidence="5" key="1">
    <citation type="journal article" date="2020" name="Nature">
        <title>Giant virus diversity and host interactions through global metagenomics.</title>
        <authorList>
            <person name="Schulz F."/>
            <person name="Roux S."/>
            <person name="Paez-Espino D."/>
            <person name="Jungbluth S."/>
            <person name="Walsh D.A."/>
            <person name="Denef V.J."/>
            <person name="McMahon K.D."/>
            <person name="Konstantinidis K.T."/>
            <person name="Eloe-Fadrosh E.A."/>
            <person name="Kyrpides N.C."/>
            <person name="Woyke T."/>
        </authorList>
    </citation>
    <scope>NUCLEOTIDE SEQUENCE</scope>
    <source>
        <strain evidence="5">GVMAG-M-3300013004-44</strain>
    </source>
</reference>
<dbReference type="GO" id="GO:0005737">
    <property type="term" value="C:cytoplasm"/>
    <property type="evidence" value="ECO:0007669"/>
    <property type="project" value="TreeGrafter"/>
</dbReference>
<keyword evidence="1" id="KW-0378">Hydrolase</keyword>
<evidence type="ECO:0000256" key="3">
    <source>
        <dbReference type="SAM" id="Phobius"/>
    </source>
</evidence>
<keyword evidence="3" id="KW-0472">Membrane</keyword>
<proteinExistence type="predicted"/>
<name>A0A6C0BGR0_9ZZZZ</name>
<dbReference type="PANTHER" id="PTHR10159">
    <property type="entry name" value="DUAL SPECIFICITY PROTEIN PHOSPHATASE"/>
    <property type="match status" value="1"/>
</dbReference>
<evidence type="ECO:0000259" key="4">
    <source>
        <dbReference type="PROSITE" id="PS50056"/>
    </source>
</evidence>
<dbReference type="SUPFAM" id="SSF52799">
    <property type="entry name" value="(Phosphotyrosine protein) phosphatases II"/>
    <property type="match status" value="1"/>
</dbReference>
<evidence type="ECO:0000256" key="1">
    <source>
        <dbReference type="ARBA" id="ARBA00022801"/>
    </source>
</evidence>
<dbReference type="InterPro" id="IPR029021">
    <property type="entry name" value="Prot-tyrosine_phosphatase-like"/>
</dbReference>
<dbReference type="Pfam" id="PF00782">
    <property type="entry name" value="DSPc"/>
    <property type="match status" value="1"/>
</dbReference>
<dbReference type="PROSITE" id="PS50056">
    <property type="entry name" value="TYR_PHOSPHATASE_2"/>
    <property type="match status" value="1"/>
</dbReference>
<dbReference type="AlphaFoldDB" id="A0A6C0BGR0"/>
<dbReference type="Gene3D" id="3.90.190.10">
    <property type="entry name" value="Protein tyrosine phosphatase superfamily"/>
    <property type="match status" value="1"/>
</dbReference>
<dbReference type="InterPro" id="IPR000387">
    <property type="entry name" value="Tyr_Pase_dom"/>
</dbReference>
<dbReference type="GO" id="GO:0004721">
    <property type="term" value="F:phosphoprotein phosphatase activity"/>
    <property type="evidence" value="ECO:0007669"/>
    <property type="project" value="UniProtKB-KW"/>
</dbReference>
<dbReference type="GO" id="GO:0043409">
    <property type="term" value="P:negative regulation of MAPK cascade"/>
    <property type="evidence" value="ECO:0007669"/>
    <property type="project" value="TreeGrafter"/>
</dbReference>
<protein>
    <recommendedName>
        <fullName evidence="4">Tyrosine specific protein phosphatases domain-containing protein</fullName>
    </recommendedName>
</protein>
<keyword evidence="3" id="KW-0812">Transmembrane</keyword>
<feature type="transmembrane region" description="Helical" evidence="3">
    <location>
        <begin position="117"/>
        <end position="137"/>
    </location>
</feature>
<dbReference type="PROSITE" id="PS00383">
    <property type="entry name" value="TYR_PHOSPHATASE_1"/>
    <property type="match status" value="1"/>
</dbReference>
<feature type="transmembrane region" description="Helical" evidence="3">
    <location>
        <begin position="67"/>
        <end position="88"/>
    </location>
</feature>
<keyword evidence="3" id="KW-1133">Transmembrane helix</keyword>